<dbReference type="InterPro" id="IPR036265">
    <property type="entry name" value="HIT-like_sf"/>
</dbReference>
<dbReference type="InterPro" id="IPR011146">
    <property type="entry name" value="HIT-like"/>
</dbReference>
<dbReference type="PANTHER" id="PTHR46648">
    <property type="entry name" value="HIT FAMILY PROTEIN 1"/>
    <property type="match status" value="1"/>
</dbReference>
<evidence type="ECO:0000256" key="2">
    <source>
        <dbReference type="PIRSR" id="PIRSR601310-3"/>
    </source>
</evidence>
<gene>
    <name evidence="5" type="ORF">SAMN05192580_0677</name>
</gene>
<accession>A0A1I6JQH9</accession>
<organism evidence="5 6">
    <name type="scientific">Sphingomonas jatrophae</name>
    <dbReference type="NCBI Taxonomy" id="1166337"/>
    <lineage>
        <taxon>Bacteria</taxon>
        <taxon>Pseudomonadati</taxon>
        <taxon>Pseudomonadota</taxon>
        <taxon>Alphaproteobacteria</taxon>
        <taxon>Sphingomonadales</taxon>
        <taxon>Sphingomonadaceae</taxon>
        <taxon>Sphingomonas</taxon>
    </lineage>
</organism>
<dbReference type="PROSITE" id="PS51084">
    <property type="entry name" value="HIT_2"/>
    <property type="match status" value="1"/>
</dbReference>
<feature type="short sequence motif" description="Histidine triad motif" evidence="2 3">
    <location>
        <begin position="128"/>
        <end position="132"/>
    </location>
</feature>
<sequence>MMLTALLLLAAAPLEPGVEADPEPSIPLSGQYDPQNAFARIIRGELPVAKVYEDRHLLAFMDRAPISAGHVLIISKTAKARTLLDLPDRDLRRILKLARRVGRAEIDGLGAAGFRLIQNNGYGQSVPHFHLHVVPRYPGAAFNYAKDRAQGLDQLEPVAARIRGALR</sequence>
<name>A0A1I6JQH9_9SPHN</name>
<reference evidence="5 6" key="1">
    <citation type="submission" date="2016-10" db="EMBL/GenBank/DDBJ databases">
        <authorList>
            <person name="de Groot N.N."/>
        </authorList>
    </citation>
    <scope>NUCLEOTIDE SEQUENCE [LARGE SCALE GENOMIC DNA]</scope>
    <source>
        <strain evidence="5 6">S5-249</strain>
    </source>
</reference>
<evidence type="ECO:0000256" key="1">
    <source>
        <dbReference type="PIRSR" id="PIRSR601310-1"/>
    </source>
</evidence>
<dbReference type="PRINTS" id="PR00332">
    <property type="entry name" value="HISTRIAD"/>
</dbReference>
<dbReference type="STRING" id="1166337.SAMN05192580_0677"/>
<evidence type="ECO:0000313" key="5">
    <source>
        <dbReference type="EMBL" id="SFR81204.1"/>
    </source>
</evidence>
<dbReference type="PANTHER" id="PTHR46648:SF1">
    <property type="entry name" value="ADENOSINE 5'-MONOPHOSPHORAMIDASE HNT1"/>
    <property type="match status" value="1"/>
</dbReference>
<evidence type="ECO:0000259" key="4">
    <source>
        <dbReference type="PROSITE" id="PS51084"/>
    </source>
</evidence>
<dbReference type="InterPro" id="IPR001310">
    <property type="entry name" value="Histidine_triad_HIT"/>
</dbReference>
<dbReference type="Gene3D" id="3.30.428.10">
    <property type="entry name" value="HIT-like"/>
    <property type="match status" value="1"/>
</dbReference>
<dbReference type="OrthoDB" id="9784774at2"/>
<evidence type="ECO:0000256" key="3">
    <source>
        <dbReference type="PROSITE-ProRule" id="PRU00464"/>
    </source>
</evidence>
<dbReference type="GO" id="GO:0009117">
    <property type="term" value="P:nucleotide metabolic process"/>
    <property type="evidence" value="ECO:0007669"/>
    <property type="project" value="TreeGrafter"/>
</dbReference>
<dbReference type="Pfam" id="PF01230">
    <property type="entry name" value="HIT"/>
    <property type="match status" value="1"/>
</dbReference>
<keyword evidence="6" id="KW-1185">Reference proteome</keyword>
<dbReference type="EMBL" id="FOZG01000001">
    <property type="protein sequence ID" value="SFR81204.1"/>
    <property type="molecule type" value="Genomic_DNA"/>
</dbReference>
<feature type="active site" description="Tele-AMP-histidine intermediate" evidence="1">
    <location>
        <position position="130"/>
    </location>
</feature>
<dbReference type="Proteomes" id="UP000198824">
    <property type="component" value="Unassembled WGS sequence"/>
</dbReference>
<dbReference type="RefSeq" id="WP_093313684.1">
    <property type="nucleotide sequence ID" value="NZ_FOZG01000001.1"/>
</dbReference>
<feature type="domain" description="HIT" evidence="4">
    <location>
        <begin position="37"/>
        <end position="144"/>
    </location>
</feature>
<evidence type="ECO:0000313" key="6">
    <source>
        <dbReference type="Proteomes" id="UP000198824"/>
    </source>
</evidence>
<protein>
    <submittedName>
        <fullName evidence="5">Histidine triad (HIT) family protein</fullName>
    </submittedName>
</protein>
<dbReference type="SUPFAM" id="SSF54197">
    <property type="entry name" value="HIT-like"/>
    <property type="match status" value="1"/>
</dbReference>
<proteinExistence type="predicted"/>
<dbReference type="AlphaFoldDB" id="A0A1I6JQH9"/>
<dbReference type="GO" id="GO:0003824">
    <property type="term" value="F:catalytic activity"/>
    <property type="evidence" value="ECO:0007669"/>
    <property type="project" value="InterPro"/>
</dbReference>